<comment type="caution">
    <text evidence="2">The sequence shown here is derived from an EMBL/GenBank/DDBJ whole genome shotgun (WGS) entry which is preliminary data.</text>
</comment>
<accession>A0A929MMH6</accession>
<organism evidence="2 3">
    <name type="scientific">Abiotrophia defectiva</name>
    <name type="common">Streptococcus defectivus</name>
    <dbReference type="NCBI Taxonomy" id="46125"/>
    <lineage>
        <taxon>Bacteria</taxon>
        <taxon>Bacillati</taxon>
        <taxon>Bacillota</taxon>
        <taxon>Bacilli</taxon>
        <taxon>Lactobacillales</taxon>
        <taxon>Aerococcaceae</taxon>
        <taxon>Abiotrophia</taxon>
    </lineage>
</organism>
<sequence length="680" mass="73962">MAQDENDIIADVNVNIDKDDVQNLADMAAYAEKARVNFEAMTRASSDVSSRLNDMANANKNADNFTSTPYQKMGSFEGSSNYVHFADAGETARKFEGKTAMPGNAHYNEWDYTVARGKRGEDGYTHEEKHDPWDIHNNRLANIADSADMVTQLASAFGKGDMSSGLGAVGSLLARGGGMAGAGSLLAGLGMAGGIATAAAGAVKAVNVVGGQVQDMRNMGSIQGGGAADGFYYESQIRMMALNPFINTEQSRQIINSALQNGYTGKEFDTVTDFMAENLKKMNLSVADSTELLEKNVREGGQSIQSLSRDLETIKGLAGDGTVLSTEQRAEQYKKLTGNMIDNDVSGEMASQQALNANAIFDDNPVLAGMFSEGLQNVNNAGIMRMAQMEGIKARTPNQARKLLGESGKMNESFWALIRSNAERFRKRYESAPEQAVEQFQQMMAAQGIELTANQASELLKQALDPNNANITEMADQEIEQEQFGVESNGRSGDIGDMIGKSIETPIQAIKDTFGMFWKSGDETWTSNFSEAYKRTADRYNEAKNAEFKGRSKTHVAALDALIDQHGVNNLDFFDEEGNSVWNSIINGNMDMEEFNKKISEGKYKVSVNGGEKMSLKDADKKAREEGVKADGGNKSVDVKISPTPELKRLLKFDSRTQNQEQSDSGYGRATRNNPPAGDR</sequence>
<evidence type="ECO:0000313" key="2">
    <source>
        <dbReference type="EMBL" id="MBF0934108.1"/>
    </source>
</evidence>
<gene>
    <name evidence="2" type="ORF">HXK00_00510</name>
</gene>
<feature type="compositionally biased region" description="Basic and acidic residues" evidence="1">
    <location>
        <begin position="646"/>
        <end position="655"/>
    </location>
</feature>
<evidence type="ECO:0000313" key="3">
    <source>
        <dbReference type="Proteomes" id="UP000757900"/>
    </source>
</evidence>
<reference evidence="2" key="1">
    <citation type="submission" date="2020-04" db="EMBL/GenBank/DDBJ databases">
        <title>Deep metagenomics examines the oral microbiome during advanced dental caries in children, revealing novel taxa and co-occurrences with host molecules.</title>
        <authorList>
            <person name="Baker J.L."/>
            <person name="Morton J.T."/>
            <person name="Dinis M."/>
            <person name="Alvarez R."/>
            <person name="Tran N.C."/>
            <person name="Knight R."/>
            <person name="Edlund A."/>
        </authorList>
    </citation>
    <scope>NUCLEOTIDE SEQUENCE</scope>
    <source>
        <strain evidence="2">JCVI_23_bin.16</strain>
    </source>
</reference>
<name>A0A929MMH6_ABIDE</name>
<dbReference type="EMBL" id="JABZFV010000001">
    <property type="protein sequence ID" value="MBF0934108.1"/>
    <property type="molecule type" value="Genomic_DNA"/>
</dbReference>
<feature type="compositionally biased region" description="Polar residues" evidence="1">
    <location>
        <begin position="656"/>
        <end position="665"/>
    </location>
</feature>
<dbReference type="Proteomes" id="UP000757900">
    <property type="component" value="Unassembled WGS sequence"/>
</dbReference>
<proteinExistence type="predicted"/>
<feature type="compositionally biased region" description="Basic and acidic residues" evidence="1">
    <location>
        <begin position="615"/>
        <end position="629"/>
    </location>
</feature>
<protein>
    <submittedName>
        <fullName evidence="2">Uncharacterized protein</fullName>
    </submittedName>
</protein>
<feature type="region of interest" description="Disordered" evidence="1">
    <location>
        <begin position="615"/>
        <end position="680"/>
    </location>
</feature>
<dbReference type="AlphaFoldDB" id="A0A929MMH6"/>
<evidence type="ECO:0000256" key="1">
    <source>
        <dbReference type="SAM" id="MobiDB-lite"/>
    </source>
</evidence>